<evidence type="ECO:0000256" key="2">
    <source>
        <dbReference type="ARBA" id="ARBA00023140"/>
    </source>
</evidence>
<dbReference type="InterPro" id="IPR029045">
    <property type="entry name" value="ClpP/crotonase-like_dom_sf"/>
</dbReference>
<dbReference type="NCBIfam" id="NF004681">
    <property type="entry name" value="PRK06023.1"/>
    <property type="match status" value="1"/>
</dbReference>
<accession>A0A285NA99</accession>
<dbReference type="Pfam" id="PF00378">
    <property type="entry name" value="ECH_1"/>
    <property type="match status" value="1"/>
</dbReference>
<evidence type="ECO:0000313" key="4">
    <source>
        <dbReference type="EMBL" id="SNZ06395.1"/>
    </source>
</evidence>
<organism evidence="4 5">
    <name type="scientific">Cohaesibacter gelatinilyticus</name>
    <dbReference type="NCBI Taxonomy" id="372072"/>
    <lineage>
        <taxon>Bacteria</taxon>
        <taxon>Pseudomonadati</taxon>
        <taxon>Pseudomonadota</taxon>
        <taxon>Alphaproteobacteria</taxon>
        <taxon>Hyphomicrobiales</taxon>
        <taxon>Cohaesibacteraceae</taxon>
    </lineage>
</organism>
<dbReference type="InterPro" id="IPR001753">
    <property type="entry name" value="Enoyl-CoA_hydra/iso"/>
</dbReference>
<dbReference type="Gene3D" id="3.90.226.10">
    <property type="entry name" value="2-enoyl-CoA Hydratase, Chain A, domain 1"/>
    <property type="match status" value="1"/>
</dbReference>
<keyword evidence="5" id="KW-1185">Reference proteome</keyword>
<reference evidence="4 5" key="1">
    <citation type="submission" date="2017-09" db="EMBL/GenBank/DDBJ databases">
        <authorList>
            <person name="Ehlers B."/>
            <person name="Leendertz F.H."/>
        </authorList>
    </citation>
    <scope>NUCLEOTIDE SEQUENCE [LARGE SCALE GENOMIC DNA]</scope>
    <source>
        <strain evidence="4 5">DSM 18289</strain>
    </source>
</reference>
<dbReference type="EMBL" id="OBEL01000001">
    <property type="protein sequence ID" value="SNZ06395.1"/>
    <property type="molecule type" value="Genomic_DNA"/>
</dbReference>
<evidence type="ECO:0000256" key="3">
    <source>
        <dbReference type="ARBA" id="ARBA00023235"/>
    </source>
</evidence>
<dbReference type="PANTHER" id="PTHR43684:SF1">
    <property type="entry name" value="ENOYL-COA DELTA ISOMERASE 2"/>
    <property type="match status" value="1"/>
</dbReference>
<name>A0A285NA99_9HYPH</name>
<dbReference type="CDD" id="cd06558">
    <property type="entry name" value="crotonase-like"/>
    <property type="match status" value="1"/>
</dbReference>
<keyword evidence="3" id="KW-0413">Isomerase</keyword>
<evidence type="ECO:0000313" key="5">
    <source>
        <dbReference type="Proteomes" id="UP000219439"/>
    </source>
</evidence>
<dbReference type="SUPFAM" id="SSF52096">
    <property type="entry name" value="ClpP/crotonase"/>
    <property type="match status" value="1"/>
</dbReference>
<dbReference type="GO" id="GO:0004165">
    <property type="term" value="F:delta(3)-delta(2)-enoyl-CoA isomerase activity"/>
    <property type="evidence" value="ECO:0007669"/>
    <property type="project" value="UniProtKB-ARBA"/>
</dbReference>
<dbReference type="RefSeq" id="WP_097151731.1">
    <property type="nucleotide sequence ID" value="NZ_OBEL01000001.1"/>
</dbReference>
<comment type="subcellular location">
    <subcellularLocation>
        <location evidence="1">Peroxisome</location>
    </subcellularLocation>
</comment>
<sequence length="251" mass="26684">MAIACEHIGLEIKDGMRLIRMQRPEKKNALTQPMYQAMAAAISDANSDDDTKVTVLLGEPGAFCAGNDIADFAQMAKGGALGQPIIDLLYALARSEKPIVAGVDGLAIGIGTTMLLHCDYVVASMISRFKTPFTDLALVPEAASSLIAPRLMGHQKAFELLCMSELWDANQMAQTGLINKLVSSEEVEGNALEAANVIASKPQAAMKAARALLRSVSQSEVEAQIEKEATAFRAQLASSEAQAAFAAFLKK</sequence>
<gene>
    <name evidence="4" type="ORF">SAMN06265368_0405</name>
</gene>
<evidence type="ECO:0000256" key="1">
    <source>
        <dbReference type="ARBA" id="ARBA00004275"/>
    </source>
</evidence>
<dbReference type="OrthoDB" id="9797151at2"/>
<dbReference type="PANTHER" id="PTHR43684">
    <property type="match status" value="1"/>
</dbReference>
<dbReference type="Proteomes" id="UP000219439">
    <property type="component" value="Unassembled WGS sequence"/>
</dbReference>
<dbReference type="AlphaFoldDB" id="A0A285NA99"/>
<dbReference type="InterPro" id="IPR051053">
    <property type="entry name" value="ECH/Chromodomain_protein"/>
</dbReference>
<proteinExistence type="predicted"/>
<keyword evidence="2" id="KW-0576">Peroxisome</keyword>
<protein>
    <submittedName>
        <fullName evidence="4">Enoyl-CoA hydratase</fullName>
    </submittedName>
</protein>